<proteinExistence type="predicted"/>
<dbReference type="PIR" id="T28264">
    <property type="entry name" value="T28264"/>
</dbReference>
<keyword evidence="2" id="KW-1185">Reference proteome</keyword>
<dbReference type="RefSeq" id="NP_048174.1">
    <property type="nucleotide sequence ID" value="NC_001993.1"/>
</dbReference>
<accession>Q9YVY9</accession>
<organismHost>
    <name type="scientific">Melanoplus sanguinipes</name>
    <name type="common">Migratory grasshopper</name>
    <dbReference type="NCBI Taxonomy" id="65742"/>
</organismHost>
<dbReference type="EMBL" id="AF063866">
    <property type="protein sequence ID" value="AAC97650.1"/>
    <property type="molecule type" value="Genomic_DNA"/>
</dbReference>
<name>Q9YVY9_MSEPV</name>
<dbReference type="GeneID" id="1449913"/>
<evidence type="ECO:0000313" key="1">
    <source>
        <dbReference type="EMBL" id="AAC97650.1"/>
    </source>
</evidence>
<evidence type="ECO:0000313" key="2">
    <source>
        <dbReference type="Proteomes" id="UP000172353"/>
    </source>
</evidence>
<sequence>MMEKNTYIYKGYIFNDNNETYFSNSLKNKNIENLICDGEIDENVFYNIQGIKKLQIKNISSNVLNKLIIPNTVEELTISNIFKDKCEIDLKKLKSLSNLKYLKIFNIPNLYSVILPQNLIHFESDAMIPQTSLIFSNKLKRIIIHNNKLSI</sequence>
<dbReference type="Proteomes" id="UP000172353">
    <property type="component" value="Segment"/>
</dbReference>
<dbReference type="KEGG" id="vg:1449913"/>
<gene>
    <name evidence="1" type="primary">MSV103</name>
</gene>
<organism evidence="1 2">
    <name type="scientific">Melanoplus sanguinipes entomopoxvirus</name>
    <name type="common">MsEPV</name>
    <dbReference type="NCBI Taxonomy" id="83191"/>
    <lineage>
        <taxon>Viruses</taxon>
        <taxon>Varidnaviria</taxon>
        <taxon>Bamfordvirae</taxon>
        <taxon>Nucleocytoviricota</taxon>
        <taxon>Pokkesviricetes</taxon>
        <taxon>Chitovirales</taxon>
        <taxon>Poxviridae</taxon>
        <taxon>Entomopoxvirinae</taxon>
        <taxon>Deltaentomopoxvirus</taxon>
        <taxon>Deltaentomopoxvirus msanguinipes</taxon>
    </lineage>
</organism>
<reference evidence="1 2" key="1">
    <citation type="journal article" date="1999" name="J. Virol.">
        <title>The genome of Melanoplus sanguinipes entomopoxvirus.</title>
        <authorList>
            <person name="Afonso C.L."/>
            <person name="Tulman E.R."/>
            <person name="Lu Z."/>
            <person name="Oma E."/>
            <person name="Kutish G.F."/>
            <person name="Rock D.L."/>
        </authorList>
    </citation>
    <scope>NUCLEOTIDE SEQUENCE [LARGE SCALE GENOMIC DNA]</scope>
    <source>
        <strain evidence="1">Tucson</strain>
    </source>
</reference>
<protein>
    <submittedName>
        <fullName evidence="1">Uncharacterized protein</fullName>
    </submittedName>
</protein>